<sequence>MDYAAAIKQQAEDLQDELKDLALWQEEVARQHEVNKMKKSATFVTNSVPPIRGTVPSLKEAVLKSAGVVEKEDPVKKQKDKGNELFQSGKLQEAVEAYAVGIDLDPEGPMAHVLYGNRALCYLKLERWSDAERDASSCVRLNRTYAKGYFRRATARKQLGNLKGARTDLEAVLALSPNDVSATNEMSLVTKMIRADRDGAEPVTRKKIVITEVDDDDDEQCVGEGAQDKTASPSVIESNTGRHPNTVGDQVVKNEIAELERFRAAQRDAQEARSRERETKLQYKGRTSSRVEIVEEINNESKEGVVVSSSPLSLNNGVTSASAQECPSRELAAVSTSGAAQRPATFKDKKMNEPVVPRMLKPTVKWTKDTLKAPKSFTEFERVFLDLKDDEELLCFYVSVIPPGSMQVLFGSNMTPDILLGMLKAAGRLSGTSTVSFLKGLCTVKRVRDISLFFDDCEKKVVEEVMDVVVSCGASDEDVSLFRRQLGVI</sequence>
<feature type="compositionally biased region" description="Polar residues" evidence="6">
    <location>
        <begin position="229"/>
        <end position="243"/>
    </location>
</feature>
<dbReference type="RefSeq" id="XP_067078649.1">
    <property type="nucleotide sequence ID" value="XM_067222548.1"/>
</dbReference>
<proteinExistence type="inferred from homology"/>
<evidence type="ECO:0000256" key="6">
    <source>
        <dbReference type="SAM" id="MobiDB-lite"/>
    </source>
</evidence>
<evidence type="ECO:0000313" key="8">
    <source>
        <dbReference type="EMBL" id="SCU67318.1"/>
    </source>
</evidence>
<reference evidence="8" key="1">
    <citation type="submission" date="2016-09" db="EMBL/GenBank/DDBJ databases">
        <authorList>
            <person name="Hebert L."/>
            <person name="Moumen B."/>
        </authorList>
    </citation>
    <scope>NUCLEOTIDE SEQUENCE [LARGE SCALE GENOMIC DNA]</scope>
    <source>
        <strain evidence="8">OVI</strain>
    </source>
</reference>
<dbReference type="GO" id="GO:0101031">
    <property type="term" value="C:protein folding chaperone complex"/>
    <property type="evidence" value="ECO:0007669"/>
    <property type="project" value="TreeGrafter"/>
</dbReference>
<dbReference type="EMBL" id="CZPT02000724">
    <property type="protein sequence ID" value="SCU67318.1"/>
    <property type="molecule type" value="Genomic_DNA"/>
</dbReference>
<evidence type="ECO:0000256" key="2">
    <source>
        <dbReference type="ARBA" id="ARBA00022803"/>
    </source>
</evidence>
<dbReference type="Proteomes" id="UP000195570">
    <property type="component" value="Unassembled WGS sequence"/>
</dbReference>
<protein>
    <recommendedName>
        <fullName evidence="4">RNA polymerase II-associated protein 3</fullName>
    </recommendedName>
</protein>
<name>A0A1G4I5Z3_TRYEQ</name>
<evidence type="ECO:0000313" key="9">
    <source>
        <dbReference type="Proteomes" id="UP000195570"/>
    </source>
</evidence>
<organism evidence="8 9">
    <name type="scientific">Trypanosoma equiperdum</name>
    <dbReference type="NCBI Taxonomy" id="5694"/>
    <lineage>
        <taxon>Eukaryota</taxon>
        <taxon>Discoba</taxon>
        <taxon>Euglenozoa</taxon>
        <taxon>Kinetoplastea</taxon>
        <taxon>Metakinetoplastina</taxon>
        <taxon>Trypanosomatida</taxon>
        <taxon>Trypanosomatidae</taxon>
        <taxon>Trypanosoma</taxon>
    </lineage>
</organism>
<keyword evidence="9" id="KW-1185">Reference proteome</keyword>
<dbReference type="SMR" id="A0A1G4I5Z3"/>
<accession>A0A1G4I5Z3</accession>
<dbReference type="PANTHER" id="PTHR46423">
    <property type="entry name" value="RNA POLYMERASE II-ASSOCIATED PROTEIN 3"/>
    <property type="match status" value="1"/>
</dbReference>
<evidence type="ECO:0000259" key="7">
    <source>
        <dbReference type="Pfam" id="PF13877"/>
    </source>
</evidence>
<evidence type="ECO:0000256" key="4">
    <source>
        <dbReference type="ARBA" id="ARBA00040133"/>
    </source>
</evidence>
<keyword evidence="2 5" id="KW-0802">TPR repeat</keyword>
<keyword evidence="1" id="KW-0677">Repeat</keyword>
<dbReference type="Pfam" id="PF13877">
    <property type="entry name" value="RPAP3_C"/>
    <property type="match status" value="1"/>
</dbReference>
<dbReference type="VEuPathDB" id="TriTrypDB:TEOVI_000876800"/>
<dbReference type="InterPro" id="IPR025986">
    <property type="entry name" value="RPAP3-like_C"/>
</dbReference>
<dbReference type="SMART" id="SM00028">
    <property type="entry name" value="TPR"/>
    <property type="match status" value="3"/>
</dbReference>
<dbReference type="Pfam" id="PF13181">
    <property type="entry name" value="TPR_8"/>
    <property type="match status" value="1"/>
</dbReference>
<dbReference type="PROSITE" id="PS50005">
    <property type="entry name" value="TPR"/>
    <property type="match status" value="1"/>
</dbReference>
<feature type="domain" description="RNA-polymerase II-associated protein 3-like C-terminal" evidence="7">
    <location>
        <begin position="373"/>
        <end position="459"/>
    </location>
</feature>
<dbReference type="AlphaFoldDB" id="A0A1G4I5Z3"/>
<evidence type="ECO:0000256" key="1">
    <source>
        <dbReference type="ARBA" id="ARBA00022737"/>
    </source>
</evidence>
<dbReference type="Gene3D" id="1.25.40.10">
    <property type="entry name" value="Tetratricopeptide repeat domain"/>
    <property type="match status" value="1"/>
</dbReference>
<dbReference type="InterPro" id="IPR011990">
    <property type="entry name" value="TPR-like_helical_dom_sf"/>
</dbReference>
<dbReference type="PANTHER" id="PTHR46423:SF1">
    <property type="entry name" value="RNA POLYMERASE II-ASSOCIATED PROTEIN 3"/>
    <property type="match status" value="1"/>
</dbReference>
<feature type="region of interest" description="Disordered" evidence="6">
    <location>
        <begin position="218"/>
        <end position="247"/>
    </location>
</feature>
<feature type="repeat" description="TPR" evidence="5">
    <location>
        <begin position="75"/>
        <end position="108"/>
    </location>
</feature>
<evidence type="ECO:0000256" key="5">
    <source>
        <dbReference type="PROSITE-ProRule" id="PRU00339"/>
    </source>
</evidence>
<gene>
    <name evidence="8" type="ORF">TEOVI_000876800</name>
</gene>
<dbReference type="InterPro" id="IPR019734">
    <property type="entry name" value="TPR_rpt"/>
</dbReference>
<comment type="similarity">
    <text evidence="3">Belongs to the RPAP3 family.</text>
</comment>
<comment type="caution">
    <text evidence="8">The sequence shown here is derived from an EMBL/GenBank/DDBJ whole genome shotgun (WGS) entry which is preliminary data.</text>
</comment>
<evidence type="ECO:0000256" key="3">
    <source>
        <dbReference type="ARBA" id="ARBA00038275"/>
    </source>
</evidence>
<dbReference type="InterPro" id="IPR051966">
    <property type="entry name" value="RPAP3"/>
</dbReference>
<dbReference type="SUPFAM" id="SSF48452">
    <property type="entry name" value="TPR-like"/>
    <property type="match status" value="1"/>
</dbReference>
<dbReference type="GeneID" id="92382702"/>